<evidence type="ECO:0000313" key="3">
    <source>
        <dbReference type="Proteomes" id="UP001240984"/>
    </source>
</evidence>
<feature type="chain" id="PRO_5046431384" evidence="1">
    <location>
        <begin position="22"/>
        <end position="144"/>
    </location>
</feature>
<organism evidence="2 3">
    <name type="scientific">Catenuloplanes nepalensis</name>
    <dbReference type="NCBI Taxonomy" id="587533"/>
    <lineage>
        <taxon>Bacteria</taxon>
        <taxon>Bacillati</taxon>
        <taxon>Actinomycetota</taxon>
        <taxon>Actinomycetes</taxon>
        <taxon>Micromonosporales</taxon>
        <taxon>Micromonosporaceae</taxon>
        <taxon>Catenuloplanes</taxon>
    </lineage>
</organism>
<dbReference type="RefSeq" id="WP_306831445.1">
    <property type="nucleotide sequence ID" value="NZ_JAUSRA010000001.1"/>
</dbReference>
<accession>A0ABT9MVS5</accession>
<keyword evidence="1" id="KW-0732">Signal</keyword>
<dbReference type="EMBL" id="JAUSRA010000001">
    <property type="protein sequence ID" value="MDP9795535.1"/>
    <property type="molecule type" value="Genomic_DNA"/>
</dbReference>
<evidence type="ECO:0000256" key="1">
    <source>
        <dbReference type="SAM" id="SignalP"/>
    </source>
</evidence>
<proteinExistence type="predicted"/>
<reference evidence="2 3" key="1">
    <citation type="submission" date="2023-07" db="EMBL/GenBank/DDBJ databases">
        <title>Sequencing the genomes of 1000 actinobacteria strains.</title>
        <authorList>
            <person name="Klenk H.-P."/>
        </authorList>
    </citation>
    <scope>NUCLEOTIDE SEQUENCE [LARGE SCALE GENOMIC DNA]</scope>
    <source>
        <strain evidence="2 3">DSM 44710</strain>
    </source>
</reference>
<comment type="caution">
    <text evidence="2">The sequence shown here is derived from an EMBL/GenBank/DDBJ whole genome shotgun (WGS) entry which is preliminary data.</text>
</comment>
<sequence>MRPHVYATVLVTVLLAGCGGAEPAAPAPSGAPSAVPSVVVTPPSSSVAVAESHSLVFTAEGDAEVISIVYSLDGQESTERAGSLPWRKAVEVPADGRQHQWSLTVRHRNGRAELIAIFDGAVVGRSQGAGTGEGTLRVGGSVRG</sequence>
<dbReference type="PROSITE" id="PS51257">
    <property type="entry name" value="PROKAR_LIPOPROTEIN"/>
    <property type="match status" value="1"/>
</dbReference>
<evidence type="ECO:0000313" key="2">
    <source>
        <dbReference type="EMBL" id="MDP9795535.1"/>
    </source>
</evidence>
<feature type="signal peptide" evidence="1">
    <location>
        <begin position="1"/>
        <end position="21"/>
    </location>
</feature>
<gene>
    <name evidence="2" type="ORF">J2S43_004047</name>
</gene>
<protein>
    <submittedName>
        <fullName evidence="2">Uncharacterized protein</fullName>
    </submittedName>
</protein>
<name>A0ABT9MVS5_9ACTN</name>
<keyword evidence="3" id="KW-1185">Reference proteome</keyword>
<dbReference type="Proteomes" id="UP001240984">
    <property type="component" value="Unassembled WGS sequence"/>
</dbReference>